<evidence type="ECO:0000256" key="4">
    <source>
        <dbReference type="SAM" id="SignalP"/>
    </source>
</evidence>
<evidence type="ECO:0000256" key="3">
    <source>
        <dbReference type="RuleBase" id="RU361163"/>
    </source>
</evidence>
<dbReference type="InterPro" id="IPR013320">
    <property type="entry name" value="ConA-like_dom_sf"/>
</dbReference>
<dbReference type="SUPFAM" id="SSF57180">
    <property type="entry name" value="Cellulose-binding domain"/>
    <property type="match status" value="1"/>
</dbReference>
<dbReference type="PROSITE" id="PS00562">
    <property type="entry name" value="CBM1_1"/>
    <property type="match status" value="1"/>
</dbReference>
<dbReference type="InterPro" id="IPR013319">
    <property type="entry name" value="GH11/12"/>
</dbReference>
<reference evidence="7" key="1">
    <citation type="journal article" date="2023" name="bioRxiv">
        <title>Complete genome of the Medicago anthracnose fungus, Colletotrichum destructivum, reveals a mini-chromosome-like region within a core chromosome.</title>
        <authorList>
            <person name="Lapalu N."/>
            <person name="Simon A."/>
            <person name="Lu A."/>
            <person name="Plaumann P.-L."/>
            <person name="Amselem J."/>
            <person name="Pigne S."/>
            <person name="Auger A."/>
            <person name="Koch C."/>
            <person name="Dallery J.-F."/>
            <person name="O'Connell R.J."/>
        </authorList>
    </citation>
    <scope>NUCLEOTIDE SEQUENCE [LARGE SCALE GENOMIC DNA]</scope>
    <source>
        <strain evidence="7">CBS 520.97</strain>
    </source>
</reference>
<dbReference type="AlphaFoldDB" id="A0AAX4IC77"/>
<dbReference type="PROSITE" id="PS51164">
    <property type="entry name" value="CBM1_2"/>
    <property type="match status" value="1"/>
</dbReference>
<comment type="similarity">
    <text evidence="1 3">Belongs to the glycosyl hydrolase 12 (cellulase H) family.</text>
</comment>
<keyword evidence="3 6" id="KW-0378">Hydrolase</keyword>
<dbReference type="EMBL" id="CP137308">
    <property type="protein sequence ID" value="WQF80959.1"/>
    <property type="molecule type" value="Genomic_DNA"/>
</dbReference>
<dbReference type="SUPFAM" id="SSF49899">
    <property type="entry name" value="Concanavalin A-like lectins/glucanases"/>
    <property type="match status" value="1"/>
</dbReference>
<keyword evidence="3" id="KW-0624">Polysaccharide degradation</keyword>
<evidence type="ECO:0000313" key="7">
    <source>
        <dbReference type="Proteomes" id="UP001322277"/>
    </source>
</evidence>
<feature type="signal peptide" evidence="4">
    <location>
        <begin position="1"/>
        <end position="36"/>
    </location>
</feature>
<dbReference type="PANTHER" id="PTHR34002:SF10">
    <property type="entry name" value="PUTATIVE-RELATED"/>
    <property type="match status" value="1"/>
</dbReference>
<accession>A0AAX4IC77</accession>
<evidence type="ECO:0000256" key="2">
    <source>
        <dbReference type="ARBA" id="ARBA00022729"/>
    </source>
</evidence>
<evidence type="ECO:0000313" key="6">
    <source>
        <dbReference type="EMBL" id="WQF80959.1"/>
    </source>
</evidence>
<dbReference type="GO" id="GO:0008810">
    <property type="term" value="F:cellulase activity"/>
    <property type="evidence" value="ECO:0007669"/>
    <property type="project" value="InterPro"/>
</dbReference>
<dbReference type="Gene3D" id="2.60.120.180">
    <property type="match status" value="1"/>
</dbReference>
<protein>
    <submittedName>
        <fullName evidence="6">Cellulose-binding domain, fungal, glycoside hydrolase family 12</fullName>
    </submittedName>
</protein>
<dbReference type="Proteomes" id="UP001322277">
    <property type="component" value="Chromosome 4"/>
</dbReference>
<keyword evidence="2 4" id="KW-0732">Signal</keyword>
<dbReference type="Pfam" id="PF00734">
    <property type="entry name" value="CBM_1"/>
    <property type="match status" value="1"/>
</dbReference>
<proteinExistence type="inferred from homology"/>
<keyword evidence="3" id="KW-0119">Carbohydrate metabolism</keyword>
<sequence>MVHREHKTANNDFQSHKMSCIIHLVLLLSFVSHTFAQVAGWGQCGGIAYTGPTTCATGFTCVKQSDWFYQCIPVSPVTTTTTTTTKPATTTRPSTTITSTRSAQSSLCTLYAYASVNGYDLLNNLWGQDDADSGSQCTYYYGPASSGGLSWGTTWTWNGAPNNVKSYAYANRQFTRRLLDNIKGLPTTAQWSYSKADIRANVAYDFFTHPDPNHPNYNGEYEVMIWLNKYGDIWPITESPSGMPIAQVQLAGYTWDLYFGYNGAMKVYSFLAASGPIYNFSADAMVFFNHLASNYAFPLSNQYLLIDQFGTEAFTGQDATFYVSRFQAEVIA</sequence>
<dbReference type="GO" id="GO:0005576">
    <property type="term" value="C:extracellular region"/>
    <property type="evidence" value="ECO:0007669"/>
    <property type="project" value="InterPro"/>
</dbReference>
<dbReference type="GO" id="GO:0000272">
    <property type="term" value="P:polysaccharide catabolic process"/>
    <property type="evidence" value="ECO:0007669"/>
    <property type="project" value="UniProtKB-KW"/>
</dbReference>
<feature type="chain" id="PRO_5043478158" evidence="4">
    <location>
        <begin position="37"/>
        <end position="332"/>
    </location>
</feature>
<dbReference type="RefSeq" id="XP_062778183.1">
    <property type="nucleotide sequence ID" value="XM_062922132.1"/>
</dbReference>
<dbReference type="GO" id="GO:0030248">
    <property type="term" value="F:cellulose binding"/>
    <property type="evidence" value="ECO:0007669"/>
    <property type="project" value="InterPro"/>
</dbReference>
<dbReference type="SMART" id="SM00236">
    <property type="entry name" value="fCBD"/>
    <property type="match status" value="1"/>
</dbReference>
<dbReference type="PANTHER" id="PTHR34002">
    <property type="entry name" value="BLR1656 PROTEIN"/>
    <property type="match status" value="1"/>
</dbReference>
<dbReference type="InterPro" id="IPR000254">
    <property type="entry name" value="CBD"/>
</dbReference>
<dbReference type="GeneID" id="87942476"/>
<keyword evidence="7" id="KW-1185">Reference proteome</keyword>
<dbReference type="InterPro" id="IPR002594">
    <property type="entry name" value="GH12"/>
</dbReference>
<keyword evidence="3" id="KW-0326">Glycosidase</keyword>
<evidence type="ECO:0000259" key="5">
    <source>
        <dbReference type="PROSITE" id="PS51164"/>
    </source>
</evidence>
<dbReference type="Pfam" id="PF01670">
    <property type="entry name" value="Glyco_hydro_12"/>
    <property type="match status" value="1"/>
</dbReference>
<dbReference type="InterPro" id="IPR035971">
    <property type="entry name" value="CBD_sf"/>
</dbReference>
<evidence type="ECO:0000256" key="1">
    <source>
        <dbReference type="ARBA" id="ARBA00005519"/>
    </source>
</evidence>
<organism evidence="6 7">
    <name type="scientific">Colletotrichum destructivum</name>
    <dbReference type="NCBI Taxonomy" id="34406"/>
    <lineage>
        <taxon>Eukaryota</taxon>
        <taxon>Fungi</taxon>
        <taxon>Dikarya</taxon>
        <taxon>Ascomycota</taxon>
        <taxon>Pezizomycotina</taxon>
        <taxon>Sordariomycetes</taxon>
        <taxon>Hypocreomycetidae</taxon>
        <taxon>Glomerellales</taxon>
        <taxon>Glomerellaceae</taxon>
        <taxon>Colletotrichum</taxon>
        <taxon>Colletotrichum destructivum species complex</taxon>
    </lineage>
</organism>
<name>A0AAX4IC77_9PEZI</name>
<feature type="domain" description="CBM1" evidence="5">
    <location>
        <begin position="36"/>
        <end position="72"/>
    </location>
</feature>
<gene>
    <name evidence="6" type="ORF">CDEST_05973</name>
</gene>
<dbReference type="KEGG" id="cdet:87942476"/>